<dbReference type="InterPro" id="IPR046497">
    <property type="entry name" value="DUF6590"/>
</dbReference>
<sequence>MGRPSKSPQETSTVEAASRPSASISDFMQIKFRDFLMYSRFLDHNPAILLSPDLESFLDTAVRARESGDSMLSLRCIERYVILKACTNLSPADRHDYFASLEDSKKPNWREYDNHFKSVSEEVGRRLQQGSNSLQQYQHQNAADERASSSALYTDRGVSSASYARSFVPQVNFAPMRTPFAYSPPTAFSAGVPGSGLPSDGSFRGMSAFEMPNRAYATMGTETQPATFAGPLSCTSTNYQQDARRSRAYTRSAHSYDDHDYKHKVPTVGGIDNVQYRGIKENQRAADSQKLDDRYILRTDGADFFSEGRVFSLMCHEPLGLKPGEEPACHVNSPEVSVGPKGTLIHSKIRRMVVTKKRQGYSICVPINSYGGHGVGKKKMGSEKQAHAIAYPSYLDSAPGSLPGEPQFSKTPIAIDLHKDHTLDPASRIHFGKVQSIEWNVKVMDIGRIARRSVADFEEYWAEEYRPPGKQQVDASTSR</sequence>
<accession>A0A178ZWK4</accession>
<comment type="caution">
    <text evidence="2">The sequence shown here is derived from an EMBL/GenBank/DDBJ whole genome shotgun (WGS) entry which is preliminary data.</text>
</comment>
<name>A0A178ZWK4_9EURO</name>
<dbReference type="PANTHER" id="PTHR35391:SF5">
    <property type="entry name" value="DUF6590 DOMAIN-CONTAINING PROTEIN"/>
    <property type="match status" value="1"/>
</dbReference>
<dbReference type="OrthoDB" id="3559580at2759"/>
<evidence type="ECO:0000259" key="1">
    <source>
        <dbReference type="Pfam" id="PF20233"/>
    </source>
</evidence>
<dbReference type="GeneID" id="30004219"/>
<organism evidence="2 3">
    <name type="scientific">Fonsecaea erecta</name>
    <dbReference type="NCBI Taxonomy" id="1367422"/>
    <lineage>
        <taxon>Eukaryota</taxon>
        <taxon>Fungi</taxon>
        <taxon>Dikarya</taxon>
        <taxon>Ascomycota</taxon>
        <taxon>Pezizomycotina</taxon>
        <taxon>Eurotiomycetes</taxon>
        <taxon>Chaetothyriomycetidae</taxon>
        <taxon>Chaetothyriales</taxon>
        <taxon>Herpotrichiellaceae</taxon>
        <taxon>Fonsecaea</taxon>
    </lineage>
</organism>
<reference evidence="2 3" key="1">
    <citation type="submission" date="2016-04" db="EMBL/GenBank/DDBJ databases">
        <title>Draft genome of Fonsecaea erecta CBS 125763.</title>
        <authorList>
            <person name="Weiss V.A."/>
            <person name="Vicente V.A."/>
            <person name="Raittz R.T."/>
            <person name="Moreno L.F."/>
            <person name="De Souza E.M."/>
            <person name="Pedrosa F.O."/>
            <person name="Steffens M.B."/>
            <person name="Faoro H."/>
            <person name="Tadra-Sfeir M.Z."/>
            <person name="Najafzadeh M.J."/>
            <person name="Felipe M.S."/>
            <person name="Teixeira M."/>
            <person name="Sun J."/>
            <person name="Xi L."/>
            <person name="Gomes R."/>
            <person name="De Azevedo C.M."/>
            <person name="Salgado C.G."/>
            <person name="Da Silva M.B."/>
            <person name="Nascimento M.F."/>
            <person name="Queiroz-Telles F."/>
            <person name="Attili D.S."/>
            <person name="Gorbushina A."/>
        </authorList>
    </citation>
    <scope>NUCLEOTIDE SEQUENCE [LARGE SCALE GENOMIC DNA]</scope>
    <source>
        <strain evidence="2 3">CBS 125763</strain>
    </source>
</reference>
<dbReference type="Pfam" id="PF20233">
    <property type="entry name" value="DUF6590"/>
    <property type="match status" value="1"/>
</dbReference>
<gene>
    <name evidence="2" type="ORF">AYL99_00049</name>
</gene>
<evidence type="ECO:0000313" key="2">
    <source>
        <dbReference type="EMBL" id="OAP64077.1"/>
    </source>
</evidence>
<keyword evidence="3" id="KW-1185">Reference proteome</keyword>
<dbReference type="PANTHER" id="PTHR35391">
    <property type="entry name" value="C2H2-TYPE DOMAIN-CONTAINING PROTEIN-RELATED"/>
    <property type="match status" value="1"/>
</dbReference>
<proteinExistence type="predicted"/>
<evidence type="ECO:0000313" key="3">
    <source>
        <dbReference type="Proteomes" id="UP000078343"/>
    </source>
</evidence>
<feature type="domain" description="DUF6590" evidence="1">
    <location>
        <begin position="303"/>
        <end position="458"/>
    </location>
</feature>
<dbReference type="AlphaFoldDB" id="A0A178ZWK4"/>
<dbReference type="EMBL" id="LVYI01000001">
    <property type="protein sequence ID" value="OAP64077.1"/>
    <property type="molecule type" value="Genomic_DNA"/>
</dbReference>
<protein>
    <recommendedName>
        <fullName evidence="1">DUF6590 domain-containing protein</fullName>
    </recommendedName>
</protein>
<dbReference type="RefSeq" id="XP_018697444.1">
    <property type="nucleotide sequence ID" value="XM_018831565.1"/>
</dbReference>
<dbReference type="Proteomes" id="UP000078343">
    <property type="component" value="Unassembled WGS sequence"/>
</dbReference>